<dbReference type="Proteomes" id="UP000324222">
    <property type="component" value="Unassembled WGS sequence"/>
</dbReference>
<proteinExistence type="predicted"/>
<keyword evidence="2" id="KW-1185">Reference proteome</keyword>
<gene>
    <name evidence="1" type="ORF">E2C01_100613</name>
</gene>
<organism evidence="1 2">
    <name type="scientific">Portunus trituberculatus</name>
    <name type="common">Swimming crab</name>
    <name type="synonym">Neptunus trituberculatus</name>
    <dbReference type="NCBI Taxonomy" id="210409"/>
    <lineage>
        <taxon>Eukaryota</taxon>
        <taxon>Metazoa</taxon>
        <taxon>Ecdysozoa</taxon>
        <taxon>Arthropoda</taxon>
        <taxon>Crustacea</taxon>
        <taxon>Multicrustacea</taxon>
        <taxon>Malacostraca</taxon>
        <taxon>Eumalacostraca</taxon>
        <taxon>Eucarida</taxon>
        <taxon>Decapoda</taxon>
        <taxon>Pleocyemata</taxon>
        <taxon>Brachyura</taxon>
        <taxon>Eubrachyura</taxon>
        <taxon>Portunoidea</taxon>
        <taxon>Portunidae</taxon>
        <taxon>Portuninae</taxon>
        <taxon>Portunus</taxon>
    </lineage>
</organism>
<protein>
    <submittedName>
        <fullName evidence="1">Uncharacterized protein</fullName>
    </submittedName>
</protein>
<dbReference type="EMBL" id="VSRR010143374">
    <property type="protein sequence ID" value="MPD04902.1"/>
    <property type="molecule type" value="Genomic_DNA"/>
</dbReference>
<name>A0A5B7K3K6_PORTR</name>
<evidence type="ECO:0000313" key="1">
    <source>
        <dbReference type="EMBL" id="MPD04902.1"/>
    </source>
</evidence>
<reference evidence="1 2" key="1">
    <citation type="submission" date="2019-05" db="EMBL/GenBank/DDBJ databases">
        <title>Another draft genome of Portunus trituberculatus and its Hox gene families provides insights of decapod evolution.</title>
        <authorList>
            <person name="Jeong J.-H."/>
            <person name="Song I."/>
            <person name="Kim S."/>
            <person name="Choi T."/>
            <person name="Kim D."/>
            <person name="Ryu S."/>
            <person name="Kim W."/>
        </authorList>
    </citation>
    <scope>NUCLEOTIDE SEQUENCE [LARGE SCALE GENOMIC DNA]</scope>
    <source>
        <tissue evidence="1">Muscle</tissue>
    </source>
</reference>
<evidence type="ECO:0000313" key="2">
    <source>
        <dbReference type="Proteomes" id="UP000324222"/>
    </source>
</evidence>
<comment type="caution">
    <text evidence="1">The sequence shown here is derived from an EMBL/GenBank/DDBJ whole genome shotgun (WGS) entry which is preliminary data.</text>
</comment>
<accession>A0A5B7K3K6</accession>
<sequence length="8" mass="949">MPHPPTRN</sequence>